<proteinExistence type="predicted"/>
<evidence type="ECO:0000313" key="3">
    <source>
        <dbReference type="EMBL" id="NEX60069.1"/>
    </source>
</evidence>
<reference evidence="3 4" key="1">
    <citation type="submission" date="2020-02" db="EMBL/GenBank/DDBJ databases">
        <authorList>
            <person name="Kim M.K."/>
        </authorList>
    </citation>
    <scope>NUCLEOTIDE SEQUENCE [LARGE SCALE GENOMIC DNA]</scope>
    <source>
        <strain evidence="3 4">17J57-3</strain>
    </source>
</reference>
<feature type="region of interest" description="Disordered" evidence="1">
    <location>
        <begin position="265"/>
        <end position="294"/>
    </location>
</feature>
<evidence type="ECO:0000256" key="1">
    <source>
        <dbReference type="SAM" id="MobiDB-lite"/>
    </source>
</evidence>
<dbReference type="Pfam" id="PF10544">
    <property type="entry name" value="T5orf172"/>
    <property type="match status" value="1"/>
</dbReference>
<gene>
    <name evidence="3" type="ORF">G3574_03165</name>
</gene>
<dbReference type="AlphaFoldDB" id="A0A6B3SQX8"/>
<protein>
    <submittedName>
        <fullName evidence="3">GIY-YIG nuclease family protein</fullName>
    </submittedName>
</protein>
<keyword evidence="4" id="KW-1185">Reference proteome</keyword>
<evidence type="ECO:0000313" key="4">
    <source>
        <dbReference type="Proteomes" id="UP000482155"/>
    </source>
</evidence>
<dbReference type="EMBL" id="JAAIVB010000011">
    <property type="protein sequence ID" value="NEX60069.1"/>
    <property type="molecule type" value="Genomic_DNA"/>
</dbReference>
<dbReference type="SMART" id="SM00974">
    <property type="entry name" value="T5orf172"/>
    <property type="match status" value="1"/>
</dbReference>
<dbReference type="RefSeq" id="WP_205609648.1">
    <property type="nucleotide sequence ID" value="NZ_JAAIVB010000011.1"/>
</dbReference>
<name>A0A6B3SQX8_9BURK</name>
<organism evidence="3 4">
    <name type="scientific">Noviherbaspirillum galbum</name>
    <dbReference type="NCBI Taxonomy" id="2709383"/>
    <lineage>
        <taxon>Bacteria</taxon>
        <taxon>Pseudomonadati</taxon>
        <taxon>Pseudomonadota</taxon>
        <taxon>Betaproteobacteria</taxon>
        <taxon>Burkholderiales</taxon>
        <taxon>Oxalobacteraceae</taxon>
        <taxon>Noviherbaspirillum</taxon>
    </lineage>
</organism>
<dbReference type="Proteomes" id="UP000482155">
    <property type="component" value="Unassembled WGS sequence"/>
</dbReference>
<sequence length="313" mass="35426">MNYHVSARKSLESKKVMADTDPLDLIYRGIVNRKNNCKISGARPFGDAMVAAAESFLKNPSQSALDTFAQSERAWVRYACEGTTRLYSHDFEKALKKGQIKFTGNVIKNSWSRKDNPSCGWVYSFWTPERPNLVKIGSTTTHPQDRATQFAKKYGITGIKVMFFFEVEKPRLAEHELHKVFKAQRVMQDKRDSIEWFEVTPSEAWRAAGLAIKNLRIPEVGRSARHPRIDEYTQISLQSREPARKHLLTALSGEWSQGGRRVTQQDVLNMPNPKTTSSTDSMTSPRAKIGARTRIARAGAVVKARGAKKERRA</sequence>
<feature type="compositionally biased region" description="Polar residues" evidence="1">
    <location>
        <begin position="265"/>
        <end position="284"/>
    </location>
</feature>
<feature type="domain" description="Bacteriophage T5 Orf172 DNA-binding" evidence="2">
    <location>
        <begin position="128"/>
        <end position="211"/>
    </location>
</feature>
<dbReference type="InterPro" id="IPR018306">
    <property type="entry name" value="Phage_T5_Orf172_DNA-bd"/>
</dbReference>
<evidence type="ECO:0000259" key="2">
    <source>
        <dbReference type="SMART" id="SM00974"/>
    </source>
</evidence>
<accession>A0A6B3SQX8</accession>
<comment type="caution">
    <text evidence="3">The sequence shown here is derived from an EMBL/GenBank/DDBJ whole genome shotgun (WGS) entry which is preliminary data.</text>
</comment>